<dbReference type="InterPro" id="IPR020472">
    <property type="entry name" value="WD40_PAC1"/>
</dbReference>
<dbReference type="SMART" id="SM00320">
    <property type="entry name" value="WD40"/>
    <property type="match status" value="7"/>
</dbReference>
<dbReference type="InterPro" id="IPR019775">
    <property type="entry name" value="WD40_repeat_CS"/>
</dbReference>
<dbReference type="InterPro" id="IPR001680">
    <property type="entry name" value="WD40_rpt"/>
</dbReference>
<dbReference type="PRINTS" id="PR00320">
    <property type="entry name" value="GPROTEINBRPT"/>
</dbReference>
<feature type="repeat" description="WD" evidence="3">
    <location>
        <begin position="510"/>
        <end position="551"/>
    </location>
</feature>
<dbReference type="AlphaFoldDB" id="X6LVW8"/>
<keyword evidence="2" id="KW-0677">Repeat</keyword>
<feature type="repeat" description="WD" evidence="3">
    <location>
        <begin position="426"/>
        <end position="467"/>
    </location>
</feature>
<proteinExistence type="predicted"/>
<evidence type="ECO:0000313" key="6">
    <source>
        <dbReference type="Proteomes" id="UP000023152"/>
    </source>
</evidence>
<accession>X6LVW8</accession>
<feature type="repeat" description="WD" evidence="3">
    <location>
        <begin position="468"/>
        <end position="509"/>
    </location>
</feature>
<dbReference type="Pfam" id="PF23414">
    <property type="entry name" value="Beta-prop_EML_2"/>
    <property type="match status" value="1"/>
</dbReference>
<comment type="caution">
    <text evidence="5">The sequence shown here is derived from an EMBL/GenBank/DDBJ whole genome shotgun (WGS) entry which is preliminary data.</text>
</comment>
<dbReference type="InterPro" id="IPR011043">
    <property type="entry name" value="Gal_Oxase/kelch_b-propeller"/>
</dbReference>
<dbReference type="InterPro" id="IPR036322">
    <property type="entry name" value="WD40_repeat_dom_sf"/>
</dbReference>
<feature type="repeat" description="WD" evidence="3">
    <location>
        <begin position="594"/>
        <end position="635"/>
    </location>
</feature>
<dbReference type="Gene3D" id="2.130.10.10">
    <property type="entry name" value="YVTN repeat-like/Quinoprotein amine dehydrogenase"/>
    <property type="match status" value="3"/>
</dbReference>
<feature type="domain" description="EML-like second beta-propeller" evidence="4">
    <location>
        <begin position="402"/>
        <end position="551"/>
    </location>
</feature>
<dbReference type="CDD" id="cd00200">
    <property type="entry name" value="WD40"/>
    <property type="match status" value="1"/>
</dbReference>
<evidence type="ECO:0000256" key="3">
    <source>
        <dbReference type="PROSITE-ProRule" id="PRU00221"/>
    </source>
</evidence>
<protein>
    <submittedName>
        <fullName evidence="5">WD repeat-containing protein</fullName>
    </submittedName>
</protein>
<dbReference type="PANTHER" id="PTHR19879:SF9">
    <property type="entry name" value="TRANSCRIPTION INITIATION FACTOR TFIID SUBUNIT 5"/>
    <property type="match status" value="1"/>
</dbReference>
<dbReference type="Gene3D" id="2.120.10.80">
    <property type="entry name" value="Kelch-type beta propeller"/>
    <property type="match status" value="2"/>
</dbReference>
<sequence length="668" mass="76336">MDNQNLTSKQNQDLITSAHFQSLKYLSTPLSQAQCVLYKHEILICGGHKQRDCYSYNILKDEYKFICDYPSDVTLWGHCVVKLIDNNNKNDNEITLLSFGGKDKHTLMMKYVSVWSNDNGNKTKKSKKSNNYNQWIPFPDDRDYTIRIGRDGDNYCGVRAVVGGSNNNLLFITYLRNSISIFDLNTHLFIKHDTLPTNASITSHCLILKPANEEKDNIKKNKNYEIILFHQATGLSIKYNENKNMDIASLKQYAYVCINDVILFFGGLGSSDASKLVHKYSIKEKKWFTFEYTLPIPLYDCCGIWNENDAYIHIIGGNDDKGSVAVHMKTKMNEWMDFQQLSKDNVKLIIEYWTRTLKIKLGWINDFNNMIIRYVRFFQLLMVLQGHHSTVNSVRFSADGRKIVSASFDHTVRIWDTSSGKQIQIFRGHTNRVHAARFSPDGHTVVSCSDDGTIRLWKTNTGTEVKKFKKDSTKILDVNFSPDGKYIVAGLQDNTIQLWDVHSGIEMKQLLGHSNNVLSTQFSPDGKMIVSSSGDKMINLWNVKSGEMLKQFKGHSKAVIRAKFSPNGKYIVSCSLDNTIRIWNVEAGIEWKILKGHSKYVNDVKYFPDGQTIVSCSSDNTIRLWNVESEKRTQILEGHSHCVRCVDIFENGNIIASGSTDCKIRIWG</sequence>
<dbReference type="InterPro" id="IPR055442">
    <property type="entry name" value="Beta-prop_EML-like_2nd"/>
</dbReference>
<dbReference type="Proteomes" id="UP000023152">
    <property type="component" value="Unassembled WGS sequence"/>
</dbReference>
<feature type="repeat" description="WD" evidence="3">
    <location>
        <begin position="552"/>
        <end position="588"/>
    </location>
</feature>
<organism evidence="5 6">
    <name type="scientific">Reticulomyxa filosa</name>
    <dbReference type="NCBI Taxonomy" id="46433"/>
    <lineage>
        <taxon>Eukaryota</taxon>
        <taxon>Sar</taxon>
        <taxon>Rhizaria</taxon>
        <taxon>Retaria</taxon>
        <taxon>Foraminifera</taxon>
        <taxon>Monothalamids</taxon>
        <taxon>Reticulomyxidae</taxon>
        <taxon>Reticulomyxa</taxon>
    </lineage>
</organism>
<evidence type="ECO:0000259" key="4">
    <source>
        <dbReference type="Pfam" id="PF23414"/>
    </source>
</evidence>
<reference evidence="5 6" key="1">
    <citation type="journal article" date="2013" name="Curr. Biol.">
        <title>The Genome of the Foraminiferan Reticulomyxa filosa.</title>
        <authorList>
            <person name="Glockner G."/>
            <person name="Hulsmann N."/>
            <person name="Schleicher M."/>
            <person name="Noegel A.A."/>
            <person name="Eichinger L."/>
            <person name="Gallinger C."/>
            <person name="Pawlowski J."/>
            <person name="Sierra R."/>
            <person name="Euteneuer U."/>
            <person name="Pillet L."/>
            <person name="Moustafa A."/>
            <person name="Platzer M."/>
            <person name="Groth M."/>
            <person name="Szafranski K."/>
            <person name="Schliwa M."/>
        </authorList>
    </citation>
    <scope>NUCLEOTIDE SEQUENCE [LARGE SCALE GENOMIC DNA]</scope>
</reference>
<keyword evidence="1 3" id="KW-0853">WD repeat</keyword>
<evidence type="ECO:0000256" key="2">
    <source>
        <dbReference type="ARBA" id="ARBA00022737"/>
    </source>
</evidence>
<dbReference type="Pfam" id="PF00400">
    <property type="entry name" value="WD40"/>
    <property type="match status" value="2"/>
</dbReference>
<feature type="repeat" description="WD" evidence="3">
    <location>
        <begin position="384"/>
        <end position="425"/>
    </location>
</feature>
<dbReference type="SUPFAM" id="SSF50978">
    <property type="entry name" value="WD40 repeat-like"/>
    <property type="match status" value="1"/>
</dbReference>
<dbReference type="PANTHER" id="PTHR19879">
    <property type="entry name" value="TRANSCRIPTION INITIATION FACTOR TFIID"/>
    <property type="match status" value="1"/>
</dbReference>
<dbReference type="PROSITE" id="PS50294">
    <property type="entry name" value="WD_REPEATS_REGION"/>
    <property type="match status" value="7"/>
</dbReference>
<dbReference type="PROSITE" id="PS50082">
    <property type="entry name" value="WD_REPEATS_2"/>
    <property type="match status" value="7"/>
</dbReference>
<keyword evidence="6" id="KW-1185">Reference proteome</keyword>
<gene>
    <name evidence="5" type="ORF">RFI_32110</name>
</gene>
<dbReference type="InterPro" id="IPR015915">
    <property type="entry name" value="Kelch-typ_b-propeller"/>
</dbReference>
<evidence type="ECO:0000313" key="5">
    <source>
        <dbReference type="EMBL" id="ETO05287.1"/>
    </source>
</evidence>
<dbReference type="PROSITE" id="PS00678">
    <property type="entry name" value="WD_REPEATS_1"/>
    <property type="match status" value="5"/>
</dbReference>
<dbReference type="InterPro" id="IPR015943">
    <property type="entry name" value="WD40/YVTN_repeat-like_dom_sf"/>
</dbReference>
<feature type="repeat" description="WD" evidence="3">
    <location>
        <begin position="636"/>
        <end position="668"/>
    </location>
</feature>
<dbReference type="EMBL" id="ASPP01028308">
    <property type="protein sequence ID" value="ETO05287.1"/>
    <property type="molecule type" value="Genomic_DNA"/>
</dbReference>
<dbReference type="SUPFAM" id="SSF50965">
    <property type="entry name" value="Galactose oxidase, central domain"/>
    <property type="match status" value="1"/>
</dbReference>
<evidence type="ECO:0000256" key="1">
    <source>
        <dbReference type="ARBA" id="ARBA00022574"/>
    </source>
</evidence>
<name>X6LVW8_RETFI</name>